<evidence type="ECO:0000313" key="4">
    <source>
        <dbReference type="Proteomes" id="UP000694892"/>
    </source>
</evidence>
<keyword evidence="2" id="KW-0812">Transmembrane</keyword>
<reference evidence="4" key="1">
    <citation type="journal article" date="2016" name="Nature">
        <title>Genome evolution in the allotetraploid frog Xenopus laevis.</title>
        <authorList>
            <person name="Session A.M."/>
            <person name="Uno Y."/>
            <person name="Kwon T."/>
            <person name="Chapman J.A."/>
            <person name="Toyoda A."/>
            <person name="Takahashi S."/>
            <person name="Fukui A."/>
            <person name="Hikosaka A."/>
            <person name="Suzuki A."/>
            <person name="Kondo M."/>
            <person name="van Heeringen S.J."/>
            <person name="Quigley I."/>
            <person name="Heinz S."/>
            <person name="Ogino H."/>
            <person name="Ochi H."/>
            <person name="Hellsten U."/>
            <person name="Lyons J.B."/>
            <person name="Simakov O."/>
            <person name="Putnam N."/>
            <person name="Stites J."/>
            <person name="Kuroki Y."/>
            <person name="Tanaka T."/>
            <person name="Michiue T."/>
            <person name="Watanabe M."/>
            <person name="Bogdanovic O."/>
            <person name="Lister R."/>
            <person name="Georgiou G."/>
            <person name="Paranjpe S.S."/>
            <person name="van Kruijsbergen I."/>
            <person name="Shu S."/>
            <person name="Carlson J."/>
            <person name="Kinoshita T."/>
            <person name="Ohta Y."/>
            <person name="Mawaribuchi S."/>
            <person name="Jenkins J."/>
            <person name="Grimwood J."/>
            <person name="Schmutz J."/>
            <person name="Mitros T."/>
            <person name="Mozaffari S.V."/>
            <person name="Suzuki Y."/>
            <person name="Haramoto Y."/>
            <person name="Yamamoto T.S."/>
            <person name="Takagi C."/>
            <person name="Heald R."/>
            <person name="Miller K."/>
            <person name="Haudenschild C."/>
            <person name="Kitzman J."/>
            <person name="Nakayama T."/>
            <person name="Izutsu Y."/>
            <person name="Robert J."/>
            <person name="Fortriede J."/>
            <person name="Burns K."/>
            <person name="Lotay V."/>
            <person name="Karimi K."/>
            <person name="Yasuoka Y."/>
            <person name="Dichmann D.S."/>
            <person name="Flajnik M.F."/>
            <person name="Houston D.W."/>
            <person name="Shendure J."/>
            <person name="DuPasquier L."/>
            <person name="Vize P.D."/>
            <person name="Zorn A.M."/>
            <person name="Ito M."/>
            <person name="Marcotte E.M."/>
            <person name="Wallingford J.B."/>
            <person name="Ito Y."/>
            <person name="Asashima M."/>
            <person name="Ueno N."/>
            <person name="Matsuda Y."/>
            <person name="Veenstra G.J."/>
            <person name="Fujiyama A."/>
            <person name="Harland R.M."/>
            <person name="Taira M."/>
            <person name="Rokhsar D.S."/>
        </authorList>
    </citation>
    <scope>NUCLEOTIDE SEQUENCE [LARGE SCALE GENOMIC DNA]</scope>
    <source>
        <strain evidence="4">J</strain>
    </source>
</reference>
<feature type="transmembrane region" description="Helical" evidence="2">
    <location>
        <begin position="92"/>
        <end position="113"/>
    </location>
</feature>
<protein>
    <recommendedName>
        <fullName evidence="5">Cell cycle exit and neuronal differentiation protein 1</fullName>
    </recommendedName>
</protein>
<organism evidence="3 4">
    <name type="scientific">Xenopus laevis</name>
    <name type="common">African clawed frog</name>
    <dbReference type="NCBI Taxonomy" id="8355"/>
    <lineage>
        <taxon>Eukaryota</taxon>
        <taxon>Metazoa</taxon>
        <taxon>Chordata</taxon>
        <taxon>Craniata</taxon>
        <taxon>Vertebrata</taxon>
        <taxon>Euteleostomi</taxon>
        <taxon>Amphibia</taxon>
        <taxon>Batrachia</taxon>
        <taxon>Anura</taxon>
        <taxon>Pipoidea</taxon>
        <taxon>Pipidae</taxon>
        <taxon>Xenopodinae</taxon>
        <taxon>Xenopus</taxon>
        <taxon>Xenopus</taxon>
    </lineage>
</organism>
<dbReference type="AlphaFoldDB" id="A0A974HNC9"/>
<sequence>MEAKSRSTSSKVSKTEKSSPAAEKKDSSTKEQHNPTTKKTTAEIVPATQDGTKPAASEPQVTPATSDKGNAEEQDTSNGTGEGSGFEGLKPLLVAAGVTVAALAVIVGIVFLARKK</sequence>
<dbReference type="GO" id="GO:0021686">
    <property type="term" value="P:cerebellar granular layer maturation"/>
    <property type="evidence" value="ECO:0007669"/>
    <property type="project" value="TreeGrafter"/>
</dbReference>
<dbReference type="GO" id="GO:0021702">
    <property type="term" value="P:cerebellar Purkinje cell differentiation"/>
    <property type="evidence" value="ECO:0007669"/>
    <property type="project" value="TreeGrafter"/>
</dbReference>
<evidence type="ECO:0000256" key="1">
    <source>
        <dbReference type="SAM" id="MobiDB-lite"/>
    </source>
</evidence>
<gene>
    <name evidence="3" type="ORF">XELAEV_18022109mg</name>
</gene>
<name>A0A974HNC9_XENLA</name>
<feature type="compositionally biased region" description="Low complexity" evidence="1">
    <location>
        <begin position="1"/>
        <end position="12"/>
    </location>
</feature>
<proteinExistence type="predicted"/>
<evidence type="ECO:0000313" key="3">
    <source>
        <dbReference type="EMBL" id="OCT83971.1"/>
    </source>
</evidence>
<dbReference type="GO" id="GO:0021933">
    <property type="term" value="P:radial glia guided migration of cerebellar granule cell"/>
    <property type="evidence" value="ECO:0007669"/>
    <property type="project" value="TreeGrafter"/>
</dbReference>
<keyword evidence="2" id="KW-0472">Membrane</keyword>
<accession>A0A974HNC9</accession>
<evidence type="ECO:0008006" key="5">
    <source>
        <dbReference type="Google" id="ProtNLM"/>
    </source>
</evidence>
<dbReference type="EMBL" id="CM004472">
    <property type="protein sequence ID" value="OCT83971.1"/>
    <property type="molecule type" value="Genomic_DNA"/>
</dbReference>
<dbReference type="Proteomes" id="UP000694892">
    <property type="component" value="Chromosome 4L"/>
</dbReference>
<feature type="compositionally biased region" description="Basic and acidic residues" evidence="1">
    <location>
        <begin position="13"/>
        <end position="33"/>
    </location>
</feature>
<dbReference type="InterPro" id="IPR020162">
    <property type="entry name" value="Cend1"/>
</dbReference>
<dbReference type="Pfam" id="PF15677">
    <property type="entry name" value="CEND1"/>
    <property type="match status" value="1"/>
</dbReference>
<feature type="region of interest" description="Disordered" evidence="1">
    <location>
        <begin position="1"/>
        <end position="88"/>
    </location>
</feature>
<feature type="compositionally biased region" description="Polar residues" evidence="1">
    <location>
        <begin position="59"/>
        <end position="68"/>
    </location>
</feature>
<keyword evidence="2" id="KW-1133">Transmembrane helix</keyword>
<dbReference type="PANTHER" id="PTHR36683:SF1">
    <property type="entry name" value="CELL CYCLE EXIT AND NEURONAL DIFFERENTIATION PROTEIN 1"/>
    <property type="match status" value="1"/>
</dbReference>
<evidence type="ECO:0000256" key="2">
    <source>
        <dbReference type="SAM" id="Phobius"/>
    </source>
</evidence>
<dbReference type="PANTHER" id="PTHR36683">
    <property type="entry name" value="CELL CYCLE EXIT AND NEURONAL DIFFERENTIATION PROTEIN 1"/>
    <property type="match status" value="1"/>
</dbReference>